<dbReference type="InterPro" id="IPR029045">
    <property type="entry name" value="ClpP/crotonase-like_dom_sf"/>
</dbReference>
<evidence type="ECO:0000256" key="3">
    <source>
        <dbReference type="ARBA" id="ARBA00022801"/>
    </source>
</evidence>
<protein>
    <submittedName>
        <fullName evidence="7">Carboxyl-terminal processing protease</fullName>
    </submittedName>
</protein>
<proteinExistence type="inferred from homology"/>
<dbReference type="GO" id="GO:0004175">
    <property type="term" value="F:endopeptidase activity"/>
    <property type="evidence" value="ECO:0007669"/>
    <property type="project" value="TreeGrafter"/>
</dbReference>
<dbReference type="EMBL" id="FRBU01000023">
    <property type="protein sequence ID" value="SHM14538.1"/>
    <property type="molecule type" value="Genomic_DNA"/>
</dbReference>
<organism evidence="7 8">
    <name type="scientific">Flavobacterium xanthum</name>
    <dbReference type="NCBI Taxonomy" id="69322"/>
    <lineage>
        <taxon>Bacteria</taxon>
        <taxon>Pseudomonadati</taxon>
        <taxon>Bacteroidota</taxon>
        <taxon>Flavobacteriia</taxon>
        <taxon>Flavobacteriales</taxon>
        <taxon>Flavobacteriaceae</taxon>
        <taxon>Flavobacterium</taxon>
    </lineage>
</organism>
<evidence type="ECO:0000256" key="1">
    <source>
        <dbReference type="ARBA" id="ARBA00009179"/>
    </source>
</evidence>
<dbReference type="GO" id="GO:0008236">
    <property type="term" value="F:serine-type peptidase activity"/>
    <property type="evidence" value="ECO:0007669"/>
    <property type="project" value="UniProtKB-KW"/>
</dbReference>
<dbReference type="OrthoDB" id="9812068at2"/>
<dbReference type="SUPFAM" id="SSF52096">
    <property type="entry name" value="ClpP/crotonase"/>
    <property type="match status" value="1"/>
</dbReference>
<dbReference type="GO" id="GO:0007165">
    <property type="term" value="P:signal transduction"/>
    <property type="evidence" value="ECO:0007669"/>
    <property type="project" value="TreeGrafter"/>
</dbReference>
<dbReference type="Gene3D" id="3.90.226.10">
    <property type="entry name" value="2-enoyl-CoA Hydratase, Chain A, domain 1"/>
    <property type="match status" value="1"/>
</dbReference>
<dbReference type="InterPro" id="IPR036034">
    <property type="entry name" value="PDZ_sf"/>
</dbReference>
<evidence type="ECO:0000256" key="4">
    <source>
        <dbReference type="ARBA" id="ARBA00022825"/>
    </source>
</evidence>
<keyword evidence="4 5" id="KW-0720">Serine protease</keyword>
<reference evidence="8" key="1">
    <citation type="submission" date="2016-11" db="EMBL/GenBank/DDBJ databases">
        <authorList>
            <person name="Varghese N."/>
            <person name="Submissions S."/>
        </authorList>
    </citation>
    <scope>NUCLEOTIDE SEQUENCE [LARGE SCALE GENOMIC DNA]</scope>
    <source>
        <strain evidence="8">DSM 3661</strain>
    </source>
</reference>
<dbReference type="RefSeq" id="WP_073354013.1">
    <property type="nucleotide sequence ID" value="NZ_FRBU01000023.1"/>
</dbReference>
<dbReference type="InterPro" id="IPR005151">
    <property type="entry name" value="Tail-specific_protease"/>
</dbReference>
<dbReference type="GO" id="GO:0030288">
    <property type="term" value="C:outer membrane-bounded periplasmic space"/>
    <property type="evidence" value="ECO:0007669"/>
    <property type="project" value="TreeGrafter"/>
</dbReference>
<dbReference type="InterPro" id="IPR001478">
    <property type="entry name" value="PDZ"/>
</dbReference>
<evidence type="ECO:0000256" key="2">
    <source>
        <dbReference type="ARBA" id="ARBA00022670"/>
    </source>
</evidence>
<keyword evidence="2 5" id="KW-0645">Protease</keyword>
<accession>A0A1M7GEJ9</accession>
<dbReference type="CDD" id="cd07560">
    <property type="entry name" value="Peptidase_S41_CPP"/>
    <property type="match status" value="1"/>
</dbReference>
<evidence type="ECO:0000259" key="6">
    <source>
        <dbReference type="PROSITE" id="PS50106"/>
    </source>
</evidence>
<comment type="similarity">
    <text evidence="1 5">Belongs to the peptidase S41A family.</text>
</comment>
<keyword evidence="3 5" id="KW-0378">Hydrolase</keyword>
<keyword evidence="8" id="KW-1185">Reference proteome</keyword>
<dbReference type="InterPro" id="IPR040573">
    <property type="entry name" value="TSP_N"/>
</dbReference>
<dbReference type="PROSITE" id="PS50106">
    <property type="entry name" value="PDZ"/>
    <property type="match status" value="1"/>
</dbReference>
<dbReference type="SMART" id="SM00245">
    <property type="entry name" value="TSPc"/>
    <property type="match status" value="1"/>
</dbReference>
<dbReference type="PANTHER" id="PTHR32060">
    <property type="entry name" value="TAIL-SPECIFIC PROTEASE"/>
    <property type="match status" value="1"/>
</dbReference>
<dbReference type="SUPFAM" id="SSF50156">
    <property type="entry name" value="PDZ domain-like"/>
    <property type="match status" value="1"/>
</dbReference>
<dbReference type="PANTHER" id="PTHR32060:SF22">
    <property type="entry name" value="CARBOXYL-TERMINAL-PROCESSING PEPTIDASE 3, CHLOROPLASTIC"/>
    <property type="match status" value="1"/>
</dbReference>
<dbReference type="GO" id="GO:0006508">
    <property type="term" value="P:proteolysis"/>
    <property type="evidence" value="ECO:0007669"/>
    <property type="project" value="UniProtKB-KW"/>
</dbReference>
<dbReference type="AlphaFoldDB" id="A0A1M7GEJ9"/>
<dbReference type="NCBIfam" id="TIGR00225">
    <property type="entry name" value="prc"/>
    <property type="match status" value="1"/>
</dbReference>
<evidence type="ECO:0000313" key="7">
    <source>
        <dbReference type="EMBL" id="SHM14538.1"/>
    </source>
</evidence>
<evidence type="ECO:0000256" key="5">
    <source>
        <dbReference type="RuleBase" id="RU004404"/>
    </source>
</evidence>
<dbReference type="Pfam" id="PF17804">
    <property type="entry name" value="TSP_NTD"/>
    <property type="match status" value="1"/>
</dbReference>
<dbReference type="InterPro" id="IPR004447">
    <property type="entry name" value="Peptidase_S41A"/>
</dbReference>
<sequence length="680" mass="77095">MKKISLAFLLTTFSLFGQNDAKTCEIVSKINTLLQREHYQPKPVDDSLSVFVFDSFMDALDSNRNLFTQIEYQKLRQHRLQLDNYILQNNCSFMNEFVSVYKLALIRKKKVLEKIQKDPFDYTTKDSVRFSKKNFPFDLVATDLERIWKKRIKYDILEDISKLSTNLDSLTQNFVTLEKTTKARLFDANLCQVNSILETKNRIDDDLQNTFLNLFCTYFDPHSNYFSLAAKSSFMSGLSTSTLSLGLNVSFNEKEEIIIAEIVPGGPAAKTNKFDKEDVILKVSNTKGIEYTVSCSSIERIGELIFSDSQTEIELTIQKKNGAVLKVFLQKQLMKADDNAVYSFIAEKETKIGYINIPSFYSNFEGNTVQGCADDVAKEIVKLQKDNIKGLVIDLQNNGGGSIEEAIKLAGMFIDIGPVSVLVDSKANQTILKDYNRGSVYTGPIVLLINGNSASASEFFAAAIQDYNRGIIIGSTSLGKASMQSILPLDEQNQQDFVKITIEKFYRITGESHQIKGIIPDISLPVLFDSIIPREINYKTAFKNDVIITKARFNPLPKTHFSELIHLSNSRIKSATLFNEISVANDQINALYNNPKKPTRLVFKDVFNDVHQIDSLWKKVKKIVDSQCNFTISNTSYDLEKLKFDAFQQDINTYKIQNLKNSPYLEEAVAILNDYITITK</sequence>
<dbReference type="Pfam" id="PF03572">
    <property type="entry name" value="Peptidase_S41"/>
    <property type="match status" value="1"/>
</dbReference>
<gene>
    <name evidence="7" type="ORF">SAMN05443669_102342</name>
</gene>
<evidence type="ECO:0000313" key="8">
    <source>
        <dbReference type="Proteomes" id="UP000184260"/>
    </source>
</evidence>
<feature type="domain" description="PDZ" evidence="6">
    <location>
        <begin position="245"/>
        <end position="290"/>
    </location>
</feature>
<dbReference type="Gene3D" id="2.30.42.10">
    <property type="match status" value="1"/>
</dbReference>
<name>A0A1M7GEJ9_9FLAO</name>
<dbReference type="Proteomes" id="UP000184260">
    <property type="component" value="Unassembled WGS sequence"/>
</dbReference>
<dbReference type="STRING" id="69322.SAMN05443669_102342"/>